<dbReference type="GO" id="GO:1902670">
    <property type="term" value="F:carbon dioxide binding"/>
    <property type="evidence" value="ECO:0007669"/>
    <property type="project" value="TreeGrafter"/>
</dbReference>
<dbReference type="AlphaFoldDB" id="E1QGS8"/>
<comment type="similarity">
    <text evidence="1">Belongs to the HupF/HypC family.</text>
</comment>
<dbReference type="FunFam" id="2.30.30.140:FF:000022">
    <property type="entry name" value="Hydrogenase assembly chaperone HybG"/>
    <property type="match status" value="1"/>
</dbReference>
<dbReference type="Pfam" id="PF01455">
    <property type="entry name" value="HupF_HypC"/>
    <property type="match status" value="1"/>
</dbReference>
<organism evidence="2 3">
    <name type="scientific">Desulfarculus baarsii (strain ATCC 33931 / DSM 2075 / LMG 7858 / VKM B-1802 / 2st14)</name>
    <dbReference type="NCBI Taxonomy" id="644282"/>
    <lineage>
        <taxon>Bacteria</taxon>
        <taxon>Pseudomonadati</taxon>
        <taxon>Thermodesulfobacteriota</taxon>
        <taxon>Desulfarculia</taxon>
        <taxon>Desulfarculales</taxon>
        <taxon>Desulfarculaceae</taxon>
        <taxon>Desulfarculus</taxon>
    </lineage>
</organism>
<dbReference type="EMBL" id="CP002085">
    <property type="protein sequence ID" value="ADK84771.1"/>
    <property type="molecule type" value="Genomic_DNA"/>
</dbReference>
<dbReference type="GO" id="GO:0051604">
    <property type="term" value="P:protein maturation"/>
    <property type="evidence" value="ECO:0007669"/>
    <property type="project" value="TreeGrafter"/>
</dbReference>
<accession>E1QGS8</accession>
<dbReference type="PANTHER" id="PTHR35177">
    <property type="entry name" value="HYDROGENASE MATURATION FACTOR HYBG"/>
    <property type="match status" value="1"/>
</dbReference>
<dbReference type="OrthoDB" id="9806017at2"/>
<evidence type="ECO:0000256" key="1">
    <source>
        <dbReference type="ARBA" id="ARBA00006018"/>
    </source>
</evidence>
<name>E1QGS8_DESB2</name>
<dbReference type="STRING" id="644282.Deba_1403"/>
<dbReference type="HOGENOM" id="CLU_159381_2_2_7"/>
<dbReference type="KEGG" id="dbr:Deba_1403"/>
<protein>
    <submittedName>
        <fullName evidence="2">Hydrogenase assembly chaperone hypC/hupF</fullName>
    </submittedName>
</protein>
<dbReference type="Proteomes" id="UP000009047">
    <property type="component" value="Chromosome"/>
</dbReference>
<dbReference type="RefSeq" id="WP_013258224.1">
    <property type="nucleotide sequence ID" value="NC_014365.1"/>
</dbReference>
<reference evidence="2 3" key="1">
    <citation type="journal article" date="2010" name="Stand. Genomic Sci.">
        <title>Complete genome sequence of Desulfarculus baarsii type strain (2st14).</title>
        <authorList>
            <person name="Sun H."/>
            <person name="Spring S."/>
            <person name="Lapidus A."/>
            <person name="Davenport K."/>
            <person name="Del Rio T.G."/>
            <person name="Tice H."/>
            <person name="Nolan M."/>
            <person name="Copeland A."/>
            <person name="Cheng J.F."/>
            <person name="Lucas S."/>
            <person name="Tapia R."/>
            <person name="Goodwin L."/>
            <person name="Pitluck S."/>
            <person name="Ivanova N."/>
            <person name="Pagani I."/>
            <person name="Mavromatis K."/>
            <person name="Ovchinnikova G."/>
            <person name="Pati A."/>
            <person name="Chen A."/>
            <person name="Palaniappan K."/>
            <person name="Hauser L."/>
            <person name="Chang Y.J."/>
            <person name="Jeffries C.D."/>
            <person name="Detter J.C."/>
            <person name="Han C."/>
            <person name="Rohde M."/>
            <person name="Brambilla E."/>
            <person name="Goker M."/>
            <person name="Woyke T."/>
            <person name="Bristow J."/>
            <person name="Eisen J.A."/>
            <person name="Markowitz V."/>
            <person name="Hugenholtz P."/>
            <person name="Kyrpides N.C."/>
            <person name="Klenk H.P."/>
            <person name="Land M."/>
        </authorList>
    </citation>
    <scope>NUCLEOTIDE SEQUENCE [LARGE SCALE GENOMIC DNA]</scope>
    <source>
        <strain evidence="3">ATCC 33931 / DSM 2075 / LMG 7858 / VKM B-1802 / 2st14</strain>
    </source>
</reference>
<keyword evidence="3" id="KW-1185">Reference proteome</keyword>
<dbReference type="PANTHER" id="PTHR35177:SF2">
    <property type="entry name" value="HYDROGENASE MATURATION FACTOR HYBG"/>
    <property type="match status" value="1"/>
</dbReference>
<proteinExistence type="inferred from homology"/>
<dbReference type="SUPFAM" id="SSF159127">
    <property type="entry name" value="HupF/HypC-like"/>
    <property type="match status" value="1"/>
</dbReference>
<gene>
    <name evidence="2" type="ordered locus">Deba_1403</name>
</gene>
<evidence type="ECO:0000313" key="3">
    <source>
        <dbReference type="Proteomes" id="UP000009047"/>
    </source>
</evidence>
<dbReference type="NCBIfam" id="TIGR00074">
    <property type="entry name" value="hypC_hupF"/>
    <property type="match status" value="1"/>
</dbReference>
<dbReference type="PRINTS" id="PR00445">
    <property type="entry name" value="HUPFHYPC"/>
</dbReference>
<sequence length="82" mass="8692">MCLAAPAKVIELDEGMATVDVGGVLRRVSTVLAPPLKVGDYVIMHAGFAMHRLDESEALASLALLREMVEAVDRQGGGEKQS</sequence>
<dbReference type="Gene3D" id="2.30.30.140">
    <property type="match status" value="1"/>
</dbReference>
<dbReference type="GO" id="GO:0005506">
    <property type="term" value="F:iron ion binding"/>
    <property type="evidence" value="ECO:0007669"/>
    <property type="project" value="TreeGrafter"/>
</dbReference>
<dbReference type="InterPro" id="IPR001109">
    <property type="entry name" value="Hydrogenase_HupF/HypC"/>
</dbReference>
<dbReference type="eggNOG" id="COG0298">
    <property type="taxonomic scope" value="Bacteria"/>
</dbReference>
<evidence type="ECO:0000313" key="2">
    <source>
        <dbReference type="EMBL" id="ADK84771.1"/>
    </source>
</evidence>